<dbReference type="OrthoDB" id="44061at2759"/>
<dbReference type="InterPro" id="IPR011057">
    <property type="entry name" value="Mss4-like_sf"/>
</dbReference>
<dbReference type="Gene3D" id="2.170.150.20">
    <property type="entry name" value="Peptide methionine sulfoxide reductase"/>
    <property type="match status" value="1"/>
</dbReference>
<dbReference type="GO" id="GO:0006979">
    <property type="term" value="P:response to oxidative stress"/>
    <property type="evidence" value="ECO:0007669"/>
    <property type="project" value="UniProtKB-ARBA"/>
</dbReference>
<comment type="catalytic activity">
    <reaction evidence="7">
        <text>L-methionyl-[protein] + [thioredoxin]-disulfide + H2O = L-methionyl-(R)-S-oxide-[protein] + [thioredoxin]-dithiol</text>
        <dbReference type="Rhea" id="RHEA:24164"/>
        <dbReference type="Rhea" id="RHEA-COMP:10698"/>
        <dbReference type="Rhea" id="RHEA-COMP:10700"/>
        <dbReference type="Rhea" id="RHEA-COMP:12313"/>
        <dbReference type="Rhea" id="RHEA-COMP:12314"/>
        <dbReference type="ChEBI" id="CHEBI:15377"/>
        <dbReference type="ChEBI" id="CHEBI:16044"/>
        <dbReference type="ChEBI" id="CHEBI:29950"/>
        <dbReference type="ChEBI" id="CHEBI:45764"/>
        <dbReference type="ChEBI" id="CHEBI:50058"/>
        <dbReference type="EC" id="1.8.4.12"/>
    </reaction>
</comment>
<dbReference type="Pfam" id="PF01641">
    <property type="entry name" value="SelR"/>
    <property type="match status" value="1"/>
</dbReference>
<keyword evidence="4" id="KW-0479">Metal-binding</keyword>
<dbReference type="Pfam" id="PF13460">
    <property type="entry name" value="NAD_binding_10"/>
    <property type="match status" value="1"/>
</dbReference>
<evidence type="ECO:0000256" key="9">
    <source>
        <dbReference type="SAM" id="MobiDB-lite"/>
    </source>
</evidence>
<dbReference type="NCBIfam" id="TIGR00357">
    <property type="entry name" value="peptide-methionine (R)-S-oxide reductase MsrB"/>
    <property type="match status" value="1"/>
</dbReference>
<proteinExistence type="inferred from homology"/>
<feature type="domain" description="MsrB" evidence="10">
    <location>
        <begin position="212"/>
        <end position="334"/>
    </location>
</feature>
<gene>
    <name evidence="11" type="ORF">JKP88DRAFT_217394</name>
</gene>
<dbReference type="EC" id="1.8.4.12" evidence="3"/>
<dbReference type="PANTHER" id="PTHR47285:SF1">
    <property type="entry name" value="PROTEIN TIC 62, CHLOROPLASTIC"/>
    <property type="match status" value="1"/>
</dbReference>
<evidence type="ECO:0000256" key="6">
    <source>
        <dbReference type="ARBA" id="ARBA00023002"/>
    </source>
</evidence>
<sequence>MAGARPQSVDKAKELFVGSSGVDVVEYDLSDEKALQRAIEGCSTVVCALGALENEVLNPFGPYTVDGRYTQNLINAAKATPSVKHMILVTSLGTAKFGMPAGILNLFWGVLKWKHQSELLLAGSGLPYTIIRPGGMERPTDEYELTHNVRLARQDTFFGGQVSRLQVAKLVAVAAAQPEIAAGKTVEVVAETDAPKRDYADLLREFTPSKSDAEWKQELSPLAYHVLREEGTERPWTSPLNEEKREGVFKCAGCGQALFASGAKFNSGTGWPSFFEPVDGKAVNKLVDMKLGMPRTEVRCSSCDGHLGHLFDDGPRPTGQRFCMNGAALSFDPSESAAADQKGGSSEAAVSKGA</sequence>
<evidence type="ECO:0000256" key="7">
    <source>
        <dbReference type="ARBA" id="ARBA00048488"/>
    </source>
</evidence>
<comment type="cofactor">
    <cofactor evidence="1">
        <name>Zn(2+)</name>
        <dbReference type="ChEBI" id="CHEBI:29105"/>
    </cofactor>
</comment>
<dbReference type="InterPro" id="IPR036291">
    <property type="entry name" value="NAD(P)-bd_dom_sf"/>
</dbReference>
<keyword evidence="6" id="KW-0560">Oxidoreductase</keyword>
<evidence type="ECO:0000256" key="1">
    <source>
        <dbReference type="ARBA" id="ARBA00001947"/>
    </source>
</evidence>
<evidence type="ECO:0000256" key="2">
    <source>
        <dbReference type="ARBA" id="ARBA00007174"/>
    </source>
</evidence>
<evidence type="ECO:0000256" key="5">
    <source>
        <dbReference type="ARBA" id="ARBA00022833"/>
    </source>
</evidence>
<comment type="caution">
    <text evidence="11">The sequence shown here is derived from an EMBL/GenBank/DDBJ whole genome shotgun (WGS) entry which is preliminary data.</text>
</comment>
<evidence type="ECO:0000256" key="4">
    <source>
        <dbReference type="ARBA" id="ARBA00022723"/>
    </source>
</evidence>
<keyword evidence="5" id="KW-0862">Zinc</keyword>
<reference evidence="11" key="1">
    <citation type="submission" date="2021-02" db="EMBL/GenBank/DDBJ databases">
        <title>First Annotated Genome of the Yellow-green Alga Tribonema minus.</title>
        <authorList>
            <person name="Mahan K.M."/>
        </authorList>
    </citation>
    <scope>NUCLEOTIDE SEQUENCE</scope>
    <source>
        <strain evidence="11">UTEX B ZZ1240</strain>
    </source>
</reference>
<dbReference type="InterPro" id="IPR044719">
    <property type="entry name" value="TIC62"/>
</dbReference>
<accession>A0A835ZI62</accession>
<keyword evidence="12" id="KW-1185">Reference proteome</keyword>
<organism evidence="11 12">
    <name type="scientific">Tribonema minus</name>
    <dbReference type="NCBI Taxonomy" id="303371"/>
    <lineage>
        <taxon>Eukaryota</taxon>
        <taxon>Sar</taxon>
        <taxon>Stramenopiles</taxon>
        <taxon>Ochrophyta</taxon>
        <taxon>PX clade</taxon>
        <taxon>Xanthophyceae</taxon>
        <taxon>Tribonematales</taxon>
        <taxon>Tribonemataceae</taxon>
        <taxon>Tribonema</taxon>
    </lineage>
</organism>
<evidence type="ECO:0000256" key="8">
    <source>
        <dbReference type="ARBA" id="ARBA00067474"/>
    </source>
</evidence>
<dbReference type="SUPFAM" id="SSF51735">
    <property type="entry name" value="NAD(P)-binding Rossmann-fold domains"/>
    <property type="match status" value="1"/>
</dbReference>
<name>A0A835ZI62_9STRA</name>
<dbReference type="GO" id="GO:0033743">
    <property type="term" value="F:peptide-methionine (R)-S-oxide reductase activity"/>
    <property type="evidence" value="ECO:0007669"/>
    <property type="project" value="UniProtKB-EC"/>
</dbReference>
<comment type="similarity">
    <text evidence="2">Belongs to the MsrB Met sulfoxide reductase family.</text>
</comment>
<evidence type="ECO:0000313" key="11">
    <source>
        <dbReference type="EMBL" id="KAG5191104.1"/>
    </source>
</evidence>
<dbReference type="GO" id="GO:0046872">
    <property type="term" value="F:metal ion binding"/>
    <property type="evidence" value="ECO:0007669"/>
    <property type="project" value="UniProtKB-KW"/>
</dbReference>
<dbReference type="PROSITE" id="PS51790">
    <property type="entry name" value="MSRB"/>
    <property type="match status" value="1"/>
</dbReference>
<feature type="region of interest" description="Disordered" evidence="9">
    <location>
        <begin position="334"/>
        <end position="354"/>
    </location>
</feature>
<evidence type="ECO:0000256" key="3">
    <source>
        <dbReference type="ARBA" id="ARBA00012499"/>
    </source>
</evidence>
<evidence type="ECO:0000259" key="10">
    <source>
        <dbReference type="PROSITE" id="PS51790"/>
    </source>
</evidence>
<dbReference type="AlphaFoldDB" id="A0A835ZI62"/>
<dbReference type="Gene3D" id="3.40.50.720">
    <property type="entry name" value="NAD(P)-binding Rossmann-like Domain"/>
    <property type="match status" value="1"/>
</dbReference>
<dbReference type="InterPro" id="IPR002579">
    <property type="entry name" value="Met_Sox_Rdtase_MsrB_dom"/>
</dbReference>
<dbReference type="PANTHER" id="PTHR47285">
    <property type="entry name" value="PROTEIN TIC 62, CHLOROPLASTIC"/>
    <property type="match status" value="1"/>
</dbReference>
<dbReference type="EMBL" id="JAFCMP010000024">
    <property type="protein sequence ID" value="KAG5191104.1"/>
    <property type="molecule type" value="Genomic_DNA"/>
</dbReference>
<dbReference type="SUPFAM" id="SSF51316">
    <property type="entry name" value="Mss4-like"/>
    <property type="match status" value="1"/>
</dbReference>
<dbReference type="Proteomes" id="UP000664859">
    <property type="component" value="Unassembled WGS sequence"/>
</dbReference>
<evidence type="ECO:0000313" key="12">
    <source>
        <dbReference type="Proteomes" id="UP000664859"/>
    </source>
</evidence>
<protein>
    <recommendedName>
        <fullName evidence="8">Peptide methionine sulfoxide reductase B1, chloroplastic</fullName>
        <ecNumber evidence="3">1.8.4.12</ecNumber>
    </recommendedName>
</protein>
<dbReference type="FunFam" id="2.170.150.20:FF:000001">
    <property type="entry name" value="Peptide methionine sulfoxide reductase MsrB"/>
    <property type="match status" value="1"/>
</dbReference>
<dbReference type="InterPro" id="IPR016040">
    <property type="entry name" value="NAD(P)-bd_dom"/>
</dbReference>